<proteinExistence type="predicted"/>
<keyword evidence="3" id="KW-1185">Reference proteome</keyword>
<dbReference type="EMBL" id="JAQQWI010000007">
    <property type="protein sequence ID" value="KAK8026595.1"/>
    <property type="molecule type" value="Genomic_DNA"/>
</dbReference>
<feature type="region of interest" description="Disordered" evidence="1">
    <location>
        <begin position="34"/>
        <end position="71"/>
    </location>
</feature>
<comment type="caution">
    <text evidence="2">The sequence shown here is derived from an EMBL/GenBank/DDBJ whole genome shotgun (WGS) entry which is preliminary data.</text>
</comment>
<name>A0ABR1S5C7_9PEZI</name>
<protein>
    <submittedName>
        <fullName evidence="2">Uncharacterized protein</fullName>
    </submittedName>
</protein>
<feature type="compositionally biased region" description="Polar residues" evidence="1">
    <location>
        <begin position="47"/>
        <end position="58"/>
    </location>
</feature>
<evidence type="ECO:0000313" key="2">
    <source>
        <dbReference type="EMBL" id="KAK8026595.1"/>
    </source>
</evidence>
<gene>
    <name evidence="2" type="ORF">PG991_003651</name>
</gene>
<reference evidence="2 3" key="1">
    <citation type="submission" date="2023-01" db="EMBL/GenBank/DDBJ databases">
        <title>Analysis of 21 Apiospora genomes using comparative genomics revels a genus with tremendous synthesis potential of carbohydrate active enzymes and secondary metabolites.</title>
        <authorList>
            <person name="Sorensen T."/>
        </authorList>
    </citation>
    <scope>NUCLEOTIDE SEQUENCE [LARGE SCALE GENOMIC DNA]</scope>
    <source>
        <strain evidence="2 3">CBS 20057</strain>
    </source>
</reference>
<accession>A0ABR1S5C7</accession>
<sequence>MADALGLVELDSQSSGNSCSTRYSLGYKPKKSGGIFGSMSRKIKGMRSTSTSRPANVTRSPSSSQRPLPPFSLKQFSSLKKRHGNAPVAPSDVSRKAATVRCCGTDRAVNIPRRTSVGAPVKAPRLEIPKDIGGDFMLGPVSTCSAEPVDIVFPKVYDELPAGLWKHRVSTPELPEPPGHAIPLWTLPSNLPFSLYLNDLSSPCRQSLGILWEMKGVDKQHVPSDTDHLSIFTDAAGPIDLDEDAKYWPISITSSESASHIARKANPHDFAVELEGDCTYLSLAPNFLQMAMTQLAFTRGKASYRR</sequence>
<organism evidence="2 3">
    <name type="scientific">Apiospora marii</name>
    <dbReference type="NCBI Taxonomy" id="335849"/>
    <lineage>
        <taxon>Eukaryota</taxon>
        <taxon>Fungi</taxon>
        <taxon>Dikarya</taxon>
        <taxon>Ascomycota</taxon>
        <taxon>Pezizomycotina</taxon>
        <taxon>Sordariomycetes</taxon>
        <taxon>Xylariomycetidae</taxon>
        <taxon>Amphisphaeriales</taxon>
        <taxon>Apiosporaceae</taxon>
        <taxon>Apiospora</taxon>
    </lineage>
</organism>
<evidence type="ECO:0000256" key="1">
    <source>
        <dbReference type="SAM" id="MobiDB-lite"/>
    </source>
</evidence>
<dbReference type="Proteomes" id="UP001396898">
    <property type="component" value="Unassembled WGS sequence"/>
</dbReference>
<evidence type="ECO:0000313" key="3">
    <source>
        <dbReference type="Proteomes" id="UP001396898"/>
    </source>
</evidence>